<reference evidence="2 3" key="1">
    <citation type="submission" date="2024-09" db="EMBL/GenBank/DDBJ databases">
        <title>Chromosome-scale assembly of Riccia fluitans.</title>
        <authorList>
            <person name="Paukszto L."/>
            <person name="Sawicki J."/>
            <person name="Karawczyk K."/>
            <person name="Piernik-Szablinska J."/>
            <person name="Szczecinska M."/>
            <person name="Mazdziarz M."/>
        </authorList>
    </citation>
    <scope>NUCLEOTIDE SEQUENCE [LARGE SCALE GENOMIC DNA]</scope>
    <source>
        <strain evidence="2">Rf_01</strain>
        <tissue evidence="2">Aerial parts of the thallus</tissue>
    </source>
</reference>
<proteinExistence type="predicted"/>
<gene>
    <name evidence="2" type="ORF">R1flu_019250</name>
</gene>
<comment type="caution">
    <text evidence="2">The sequence shown here is derived from an EMBL/GenBank/DDBJ whole genome shotgun (WGS) entry which is preliminary data.</text>
</comment>
<protein>
    <submittedName>
        <fullName evidence="2">Uncharacterized protein</fullName>
    </submittedName>
</protein>
<organism evidence="2 3">
    <name type="scientific">Riccia fluitans</name>
    <dbReference type="NCBI Taxonomy" id="41844"/>
    <lineage>
        <taxon>Eukaryota</taxon>
        <taxon>Viridiplantae</taxon>
        <taxon>Streptophyta</taxon>
        <taxon>Embryophyta</taxon>
        <taxon>Marchantiophyta</taxon>
        <taxon>Marchantiopsida</taxon>
        <taxon>Marchantiidae</taxon>
        <taxon>Marchantiales</taxon>
        <taxon>Ricciaceae</taxon>
        <taxon>Riccia</taxon>
    </lineage>
</organism>
<keyword evidence="3" id="KW-1185">Reference proteome</keyword>
<evidence type="ECO:0000313" key="2">
    <source>
        <dbReference type="EMBL" id="KAL2651122.1"/>
    </source>
</evidence>
<accession>A0ABD1ZI45</accession>
<dbReference type="AlphaFoldDB" id="A0ABD1ZI45"/>
<sequence length="78" mass="8141">MTLHNECSASPGDRPRAAAILGRPSPLCVCQEIARQTALKAGRTPDYFGSIDRFISGTQQAGAESGSALQPDPQSLVA</sequence>
<evidence type="ECO:0000256" key="1">
    <source>
        <dbReference type="SAM" id="MobiDB-lite"/>
    </source>
</evidence>
<evidence type="ECO:0000313" key="3">
    <source>
        <dbReference type="Proteomes" id="UP001605036"/>
    </source>
</evidence>
<dbReference type="Proteomes" id="UP001605036">
    <property type="component" value="Unassembled WGS sequence"/>
</dbReference>
<feature type="region of interest" description="Disordered" evidence="1">
    <location>
        <begin position="59"/>
        <end position="78"/>
    </location>
</feature>
<dbReference type="EMBL" id="JBHFFA010000001">
    <property type="protein sequence ID" value="KAL2651122.1"/>
    <property type="molecule type" value="Genomic_DNA"/>
</dbReference>
<name>A0ABD1ZI45_9MARC</name>